<sequence length="94" mass="9945">MFVGKVRGSLWATRKEESLNGLKFLVVERQLEGKQAATNLVIAADTIGAGEGDQVLVTTGSSARIGLSREGIPIDMLIVGIIDKIFLEADTSTG</sequence>
<dbReference type="GO" id="GO:0031470">
    <property type="term" value="C:carboxysome"/>
    <property type="evidence" value="ECO:0007669"/>
    <property type="project" value="UniProtKB-SubCell"/>
</dbReference>
<dbReference type="AlphaFoldDB" id="A0A7X3G6P7"/>
<evidence type="ECO:0000313" key="4">
    <source>
        <dbReference type="EMBL" id="MVX58110.1"/>
    </source>
</evidence>
<dbReference type="PANTHER" id="PTHR36539">
    <property type="entry name" value="ETHANOLAMINE UTILIZATION PROTEIN EUTN"/>
    <property type="match status" value="1"/>
</dbReference>
<dbReference type="Gene3D" id="2.40.50.220">
    <property type="entry name" value="EutN/Ccml"/>
    <property type="match status" value="1"/>
</dbReference>
<dbReference type="Pfam" id="PF03319">
    <property type="entry name" value="EutN_CcmL"/>
    <property type="match status" value="1"/>
</dbReference>
<accession>A0A7X3G6P7</accession>
<evidence type="ECO:0000256" key="1">
    <source>
        <dbReference type="ARBA" id="ARBA00023587"/>
    </source>
</evidence>
<evidence type="ECO:0000256" key="2">
    <source>
        <dbReference type="ARBA" id="ARBA00023669"/>
    </source>
</evidence>
<keyword evidence="2" id="KW-1282">Carboxysome</keyword>
<dbReference type="Proteomes" id="UP000461595">
    <property type="component" value="Unassembled WGS sequence"/>
</dbReference>
<dbReference type="CDD" id="cd01614">
    <property type="entry name" value="EutN_CcmL"/>
    <property type="match status" value="1"/>
</dbReference>
<protein>
    <submittedName>
        <fullName evidence="4">Ethanolamine utilization protein EutN</fullName>
    </submittedName>
</protein>
<dbReference type="InterPro" id="IPR036677">
    <property type="entry name" value="EutN_CcmL_sf"/>
</dbReference>
<dbReference type="InterPro" id="IPR004992">
    <property type="entry name" value="EutN_CcmL"/>
</dbReference>
<comment type="subcellular location">
    <subcellularLocation>
        <location evidence="1">Carboxysome</location>
    </subcellularLocation>
</comment>
<evidence type="ECO:0000313" key="5">
    <source>
        <dbReference type="Proteomes" id="UP000461595"/>
    </source>
</evidence>
<proteinExistence type="predicted"/>
<evidence type="ECO:0000256" key="3">
    <source>
        <dbReference type="ARBA" id="ARBA00024446"/>
    </source>
</evidence>
<dbReference type="OrthoDB" id="196195at2"/>
<reference evidence="4 5" key="1">
    <citation type="submission" date="2019-12" db="EMBL/GenBank/DDBJ databases">
        <title>Microbes associate with the intestines of laboratory mice.</title>
        <authorList>
            <person name="Navarre W."/>
            <person name="Wong E."/>
        </authorList>
    </citation>
    <scope>NUCLEOTIDE SEQUENCE [LARGE SCALE GENOMIC DNA]</scope>
    <source>
        <strain evidence="4 5">NM51_B2-22</strain>
    </source>
</reference>
<dbReference type="PANTHER" id="PTHR36539:SF2">
    <property type="entry name" value="ETHANOLAMINE UTILIZATION PROTEIN"/>
    <property type="match status" value="1"/>
</dbReference>
<name>A0A7X3G6P7_9STRE</name>
<dbReference type="EMBL" id="WSRS01000001">
    <property type="protein sequence ID" value="MVX58110.1"/>
    <property type="molecule type" value="Genomic_DNA"/>
</dbReference>
<comment type="caution">
    <text evidence="4">The sequence shown here is derived from an EMBL/GenBank/DDBJ whole genome shotgun (WGS) entry which is preliminary data.</text>
</comment>
<dbReference type="SUPFAM" id="SSF159133">
    <property type="entry name" value="EutN/CcmL-like"/>
    <property type="match status" value="1"/>
</dbReference>
<gene>
    <name evidence="4" type="ORF">E5983_00265</name>
</gene>
<keyword evidence="3" id="KW-1283">Bacterial microcompartment</keyword>
<dbReference type="PROSITE" id="PS51932">
    <property type="entry name" value="BMV"/>
    <property type="match status" value="1"/>
</dbReference>
<dbReference type="RefSeq" id="WP_160331943.1">
    <property type="nucleotide sequence ID" value="NZ_WSRS01000001.1"/>
</dbReference>
<organism evidence="4 5">
    <name type="scientific">Streptococcus danieliae</name>
    <dbReference type="NCBI Taxonomy" id="747656"/>
    <lineage>
        <taxon>Bacteria</taxon>
        <taxon>Bacillati</taxon>
        <taxon>Bacillota</taxon>
        <taxon>Bacilli</taxon>
        <taxon>Lactobacillales</taxon>
        <taxon>Streptococcaceae</taxon>
        <taxon>Streptococcus</taxon>
    </lineage>
</organism>